<dbReference type="PANTHER" id="PTHR24256">
    <property type="entry name" value="TRYPTASE-RELATED"/>
    <property type="match status" value="1"/>
</dbReference>
<keyword evidence="1" id="KW-1015">Disulfide bond</keyword>
<accession>A0A841CLP3</accession>
<dbReference type="FunFam" id="2.40.10.10:FF:000068">
    <property type="entry name" value="transmembrane protease serine 2"/>
    <property type="match status" value="1"/>
</dbReference>
<keyword evidence="5" id="KW-1185">Reference proteome</keyword>
<dbReference type="InterPro" id="IPR009003">
    <property type="entry name" value="Peptidase_S1_PA"/>
</dbReference>
<dbReference type="GO" id="GO:0004252">
    <property type="term" value="F:serine-type endopeptidase activity"/>
    <property type="evidence" value="ECO:0007669"/>
    <property type="project" value="InterPro"/>
</dbReference>
<name>A0A841CLP3_9PSEU</name>
<evidence type="ECO:0000259" key="3">
    <source>
        <dbReference type="PROSITE" id="PS50240"/>
    </source>
</evidence>
<dbReference type="SMART" id="SM00020">
    <property type="entry name" value="Tryp_SPc"/>
    <property type="match status" value="1"/>
</dbReference>
<reference evidence="4 5" key="1">
    <citation type="submission" date="2020-08" db="EMBL/GenBank/DDBJ databases">
        <title>Genomic Encyclopedia of Type Strains, Phase III (KMG-III): the genomes of soil and plant-associated and newly described type strains.</title>
        <authorList>
            <person name="Whitman W."/>
        </authorList>
    </citation>
    <scope>NUCLEOTIDE SEQUENCE [LARGE SCALE GENOMIC DNA]</scope>
    <source>
        <strain evidence="4 5">CECT 8640</strain>
    </source>
</reference>
<dbReference type="InterPro" id="IPR001254">
    <property type="entry name" value="Trypsin_dom"/>
</dbReference>
<dbReference type="PRINTS" id="PR00722">
    <property type="entry name" value="CHYMOTRYPSIN"/>
</dbReference>
<dbReference type="EMBL" id="JACHJN010000008">
    <property type="protein sequence ID" value="MBB5958471.1"/>
    <property type="molecule type" value="Genomic_DNA"/>
</dbReference>
<dbReference type="InterPro" id="IPR051487">
    <property type="entry name" value="Ser/Thr_Proteases_Immune/Dev"/>
</dbReference>
<evidence type="ECO:0000256" key="2">
    <source>
        <dbReference type="SAM" id="MobiDB-lite"/>
    </source>
</evidence>
<comment type="caution">
    <text evidence="4">The sequence shown here is derived from an EMBL/GenBank/DDBJ whole genome shotgun (WGS) entry which is preliminary data.</text>
</comment>
<feature type="region of interest" description="Disordered" evidence="2">
    <location>
        <begin position="1"/>
        <end position="23"/>
    </location>
</feature>
<feature type="domain" description="Peptidase S1" evidence="3">
    <location>
        <begin position="58"/>
        <end position="293"/>
    </location>
</feature>
<dbReference type="InterPro" id="IPR043504">
    <property type="entry name" value="Peptidase_S1_PA_chymotrypsin"/>
</dbReference>
<gene>
    <name evidence="4" type="ORF">FHS29_005079</name>
</gene>
<dbReference type="SUPFAM" id="SSF50494">
    <property type="entry name" value="Trypsin-like serine proteases"/>
    <property type="match status" value="1"/>
</dbReference>
<dbReference type="Proteomes" id="UP000547510">
    <property type="component" value="Unassembled WGS sequence"/>
</dbReference>
<dbReference type="PROSITE" id="PS50240">
    <property type="entry name" value="TRYPSIN_DOM"/>
    <property type="match status" value="1"/>
</dbReference>
<organism evidence="4 5">
    <name type="scientific">Saccharothrix tamanrassetensis</name>
    <dbReference type="NCBI Taxonomy" id="1051531"/>
    <lineage>
        <taxon>Bacteria</taxon>
        <taxon>Bacillati</taxon>
        <taxon>Actinomycetota</taxon>
        <taxon>Actinomycetes</taxon>
        <taxon>Pseudonocardiales</taxon>
        <taxon>Pseudonocardiaceae</taxon>
        <taxon>Saccharothrix</taxon>
    </lineage>
</organism>
<dbReference type="CDD" id="cd00190">
    <property type="entry name" value="Tryp_SPc"/>
    <property type="match status" value="1"/>
</dbReference>
<dbReference type="PROSITE" id="PS00134">
    <property type="entry name" value="TRYPSIN_HIS"/>
    <property type="match status" value="1"/>
</dbReference>
<dbReference type="Pfam" id="PF00089">
    <property type="entry name" value="Trypsin"/>
    <property type="match status" value="1"/>
</dbReference>
<evidence type="ECO:0000256" key="1">
    <source>
        <dbReference type="ARBA" id="ARBA00023157"/>
    </source>
</evidence>
<dbReference type="AlphaFoldDB" id="A0A841CLP3"/>
<protein>
    <submittedName>
        <fullName evidence="4">Secreted trypsin-like serine protease</fullName>
    </submittedName>
</protein>
<proteinExistence type="predicted"/>
<evidence type="ECO:0000313" key="5">
    <source>
        <dbReference type="Proteomes" id="UP000547510"/>
    </source>
</evidence>
<dbReference type="GO" id="GO:0006508">
    <property type="term" value="P:proteolysis"/>
    <property type="evidence" value="ECO:0007669"/>
    <property type="project" value="UniProtKB-KW"/>
</dbReference>
<keyword evidence="4" id="KW-0645">Protease</keyword>
<keyword evidence="4" id="KW-0378">Hydrolase</keyword>
<sequence>MVHDLADGDAGRDRSEVLQRRKSMSKVDSVRRNLVRAASVALVGAFCAIAVPGSADAVVNGKNSTERYEFMASIPEIVPELNNAKGVCGAVLIHPRWVVTAAHCVDPGRNPAVPEGTVRIGSQRRTSGGTVRTIDRMVRHPGYQPGEPNKNDIALVRLDRPVSEQPIRVADRPGRPGTPTRLLGFGTTVDTADITKAVFPERLQQLDTRRGAESECSPGYADSTRLCTVSRKRDAMACMGDSGGPQVQRGKSGRWELIGVTSGPGDNDVPCANGPGLYTSVPAYADWIHRTIHGRN</sequence>
<dbReference type="RefSeq" id="WP_246440797.1">
    <property type="nucleotide sequence ID" value="NZ_JACHJN010000008.1"/>
</dbReference>
<dbReference type="InterPro" id="IPR018114">
    <property type="entry name" value="TRYPSIN_HIS"/>
</dbReference>
<dbReference type="InterPro" id="IPR001314">
    <property type="entry name" value="Peptidase_S1A"/>
</dbReference>
<dbReference type="Gene3D" id="2.40.10.10">
    <property type="entry name" value="Trypsin-like serine proteases"/>
    <property type="match status" value="1"/>
</dbReference>
<evidence type="ECO:0000313" key="4">
    <source>
        <dbReference type="EMBL" id="MBB5958471.1"/>
    </source>
</evidence>
<feature type="compositionally biased region" description="Basic and acidic residues" evidence="2">
    <location>
        <begin position="1"/>
        <end position="19"/>
    </location>
</feature>